<keyword evidence="7 9" id="KW-1133">Transmembrane helix</keyword>
<name>A0A0F3NE54_ANAPH</name>
<comment type="similarity">
    <text evidence="3 9">Belongs to the CcmC/CycZ/HelC family.</text>
</comment>
<feature type="transmembrane region" description="Helical" evidence="9">
    <location>
        <begin position="85"/>
        <end position="107"/>
    </location>
</feature>
<evidence type="ECO:0000256" key="6">
    <source>
        <dbReference type="ARBA" id="ARBA00022748"/>
    </source>
</evidence>
<keyword evidence="6 9" id="KW-0201">Cytochrome c-type biogenesis</keyword>
<dbReference type="EMBL" id="LANV01000001">
    <property type="protein sequence ID" value="KJV65179.1"/>
    <property type="molecule type" value="Genomic_DNA"/>
</dbReference>
<feature type="domain" description="Cytochrome c assembly protein" evidence="10">
    <location>
        <begin position="13"/>
        <end position="174"/>
    </location>
</feature>
<comment type="function">
    <text evidence="1 9">Required for the export of heme to the periplasm for the biogenesis of c-type cytochromes.</text>
</comment>
<evidence type="ECO:0000256" key="1">
    <source>
        <dbReference type="ARBA" id="ARBA00002442"/>
    </source>
</evidence>
<keyword evidence="5 9" id="KW-0812">Transmembrane</keyword>
<dbReference type="InterPro" id="IPR045062">
    <property type="entry name" value="Cyt_c_biogenesis_CcsA/CcmC"/>
</dbReference>
<evidence type="ECO:0000313" key="12">
    <source>
        <dbReference type="Proteomes" id="UP000033441"/>
    </source>
</evidence>
<evidence type="ECO:0000259" key="10">
    <source>
        <dbReference type="Pfam" id="PF01578"/>
    </source>
</evidence>
<evidence type="ECO:0000256" key="2">
    <source>
        <dbReference type="ARBA" id="ARBA00004141"/>
    </source>
</evidence>
<dbReference type="InterPro" id="IPR002541">
    <property type="entry name" value="Cyt_c_assembly"/>
</dbReference>
<dbReference type="PANTHER" id="PTHR30071">
    <property type="entry name" value="HEME EXPORTER PROTEIN C"/>
    <property type="match status" value="1"/>
</dbReference>
<evidence type="ECO:0000256" key="7">
    <source>
        <dbReference type="ARBA" id="ARBA00022989"/>
    </source>
</evidence>
<dbReference type="Proteomes" id="UP000033441">
    <property type="component" value="Unassembled WGS sequence"/>
</dbReference>
<keyword evidence="9" id="KW-0997">Cell inner membrane</keyword>
<gene>
    <name evidence="9 11" type="primary">ccmC</name>
    <name evidence="11" type="ORF">APHMUC_1434</name>
</gene>
<evidence type="ECO:0000256" key="9">
    <source>
        <dbReference type="RuleBase" id="RU364092"/>
    </source>
</evidence>
<evidence type="ECO:0000256" key="8">
    <source>
        <dbReference type="ARBA" id="ARBA00023136"/>
    </source>
</evidence>
<evidence type="ECO:0000313" key="11">
    <source>
        <dbReference type="EMBL" id="KJV65179.1"/>
    </source>
</evidence>
<comment type="subcellular location">
    <subcellularLocation>
        <location evidence="9">Cell inner membrane</location>
    </subcellularLocation>
    <subcellularLocation>
        <location evidence="2">Membrane</location>
        <topology evidence="2">Multi-pass membrane protein</topology>
    </subcellularLocation>
</comment>
<dbReference type="GO" id="GO:0005886">
    <property type="term" value="C:plasma membrane"/>
    <property type="evidence" value="ECO:0007669"/>
    <property type="project" value="UniProtKB-SubCell"/>
</dbReference>
<evidence type="ECO:0000256" key="5">
    <source>
        <dbReference type="ARBA" id="ARBA00022692"/>
    </source>
</evidence>
<reference evidence="11 12" key="1">
    <citation type="submission" date="2015-02" db="EMBL/GenBank/DDBJ databases">
        <title>Genome Sequencing of Rickettsiales.</title>
        <authorList>
            <person name="Daugherty S.C."/>
            <person name="Su Q."/>
            <person name="Abolude K."/>
            <person name="Beier-Sexton M."/>
            <person name="Carlyon J.A."/>
            <person name="Carter R."/>
            <person name="Day N.P."/>
            <person name="Dumler S.J."/>
            <person name="Dyachenko V."/>
            <person name="Godinez A."/>
            <person name="Kurtti T.J."/>
            <person name="Lichay M."/>
            <person name="Mullins K.E."/>
            <person name="Ott S."/>
            <person name="Pappas-Brown V."/>
            <person name="Paris D.H."/>
            <person name="Patel P."/>
            <person name="Richards A.L."/>
            <person name="Sadzewicz L."/>
            <person name="Sears K."/>
            <person name="Seidman D."/>
            <person name="Sengamalay N."/>
            <person name="Stenos J."/>
            <person name="Tallon L.J."/>
            <person name="Vincent G."/>
            <person name="Fraser C.M."/>
            <person name="Munderloh U."/>
            <person name="Dunning-Hotopp J.C."/>
        </authorList>
    </citation>
    <scope>NUCLEOTIDE SEQUENCE [LARGE SCALE GENOMIC DNA]</scope>
    <source>
        <strain evidence="11 12">ApMUC09</strain>
    </source>
</reference>
<evidence type="ECO:0000256" key="3">
    <source>
        <dbReference type="ARBA" id="ARBA00005840"/>
    </source>
</evidence>
<dbReference type="Pfam" id="PF01578">
    <property type="entry name" value="Cytochrom_C_asm"/>
    <property type="match status" value="1"/>
</dbReference>
<dbReference type="InterPro" id="IPR003557">
    <property type="entry name" value="Cyt_c_biogenesis_CcmC"/>
</dbReference>
<dbReference type="PATRIC" id="fig|1359152.3.peg.1502"/>
<accession>A0A0F3NE54</accession>
<feature type="transmembrane region" description="Helical" evidence="9">
    <location>
        <begin position="151"/>
        <end position="171"/>
    </location>
</feature>
<evidence type="ECO:0000256" key="4">
    <source>
        <dbReference type="ARBA" id="ARBA00016463"/>
    </source>
</evidence>
<dbReference type="PANTHER" id="PTHR30071:SF1">
    <property type="entry name" value="CYTOCHROME B_B6 PROTEIN-RELATED"/>
    <property type="match status" value="1"/>
</dbReference>
<protein>
    <recommendedName>
        <fullName evidence="4 9">Heme exporter protein C</fullName>
    </recommendedName>
    <alternativeName>
        <fullName evidence="9">Cytochrome c-type biogenesis protein</fullName>
    </alternativeName>
</protein>
<dbReference type="NCBIfam" id="TIGR01191">
    <property type="entry name" value="ccmC"/>
    <property type="match status" value="1"/>
</dbReference>
<dbReference type="GO" id="GO:0017004">
    <property type="term" value="P:cytochrome complex assembly"/>
    <property type="evidence" value="ECO:0007669"/>
    <property type="project" value="UniProtKB-KW"/>
</dbReference>
<dbReference type="GO" id="GO:0015232">
    <property type="term" value="F:heme transmembrane transporter activity"/>
    <property type="evidence" value="ECO:0007669"/>
    <property type="project" value="InterPro"/>
</dbReference>
<dbReference type="PRINTS" id="PR01386">
    <property type="entry name" value="CCMCBIOGNSIS"/>
</dbReference>
<keyword evidence="9" id="KW-1003">Cell membrane</keyword>
<feature type="transmembrane region" description="Helical" evidence="9">
    <location>
        <begin position="119"/>
        <end position="139"/>
    </location>
</feature>
<dbReference type="GO" id="GO:0020037">
    <property type="term" value="F:heme binding"/>
    <property type="evidence" value="ECO:0007669"/>
    <property type="project" value="InterPro"/>
</dbReference>
<feature type="transmembrane region" description="Helical" evidence="9">
    <location>
        <begin position="191"/>
        <end position="215"/>
    </location>
</feature>
<keyword evidence="9" id="KW-0813">Transport</keyword>
<feature type="transmembrane region" description="Helical" evidence="9">
    <location>
        <begin position="12"/>
        <end position="33"/>
    </location>
</feature>
<feature type="transmembrane region" description="Helical" evidence="9">
    <location>
        <begin position="53"/>
        <end position="73"/>
    </location>
</feature>
<comment type="caution">
    <text evidence="11">The sequence shown here is derived from an EMBL/GenBank/DDBJ whole genome shotgun (WGS) entry which is preliminary data.</text>
</comment>
<keyword evidence="8 9" id="KW-0472">Membrane</keyword>
<sequence>MHSLARFLRSSLRYVVCFFVLVLSVGLYCSIFASPADYRQGEVVRIMYLHVPSAWISLGSYTAIALLSLGTLLKKGDIFPMIARAIAPVGACFTAVCLVAGCIWGKYTWGTWWVWDARLTSVLLLFFLFLGYASLWNVFEDQNRAAKTTSLFALFSAVNVPIVKFSVDIWATLHQTSSILRKGGIAIDSSMLIPLLTMFVALSLLFVILTSLRFYTLLNNRQTSSSLYPFYHETT</sequence>
<proteinExistence type="inferred from homology"/>
<dbReference type="AlphaFoldDB" id="A0A0F3NE54"/>
<organism evidence="11 12">
    <name type="scientific">Anaplasma phagocytophilum str. ApMUC09</name>
    <dbReference type="NCBI Taxonomy" id="1359152"/>
    <lineage>
        <taxon>Bacteria</taxon>
        <taxon>Pseudomonadati</taxon>
        <taxon>Pseudomonadota</taxon>
        <taxon>Alphaproteobacteria</taxon>
        <taxon>Rickettsiales</taxon>
        <taxon>Anaplasmataceae</taxon>
        <taxon>Anaplasma</taxon>
        <taxon>phagocytophilum group</taxon>
    </lineage>
</organism>